<dbReference type="HOGENOM" id="CLU_3089359_0_0_1"/>
<dbReference type="Proteomes" id="UP000000305">
    <property type="component" value="Unassembled WGS sequence"/>
</dbReference>
<sequence>MYGRPVDSGVYSMVSTPRFLGTSTLLDVHPQIGNVALQQQRDDNWPVISESA</sequence>
<gene>
    <name evidence="1" type="ORF">DAPPUDRAFT_235985</name>
</gene>
<proteinExistence type="predicted"/>
<dbReference type="AlphaFoldDB" id="E9FZM2"/>
<evidence type="ECO:0000313" key="2">
    <source>
        <dbReference type="Proteomes" id="UP000000305"/>
    </source>
</evidence>
<reference evidence="1 2" key="1">
    <citation type="journal article" date="2011" name="Science">
        <title>The ecoresponsive genome of Daphnia pulex.</title>
        <authorList>
            <person name="Colbourne J.K."/>
            <person name="Pfrender M.E."/>
            <person name="Gilbert D."/>
            <person name="Thomas W.K."/>
            <person name="Tucker A."/>
            <person name="Oakley T.H."/>
            <person name="Tokishita S."/>
            <person name="Aerts A."/>
            <person name="Arnold G.J."/>
            <person name="Basu M.K."/>
            <person name="Bauer D.J."/>
            <person name="Caceres C.E."/>
            <person name="Carmel L."/>
            <person name="Casola C."/>
            <person name="Choi J.H."/>
            <person name="Detter J.C."/>
            <person name="Dong Q."/>
            <person name="Dusheyko S."/>
            <person name="Eads B.D."/>
            <person name="Frohlich T."/>
            <person name="Geiler-Samerotte K.A."/>
            <person name="Gerlach D."/>
            <person name="Hatcher P."/>
            <person name="Jogdeo S."/>
            <person name="Krijgsveld J."/>
            <person name="Kriventseva E.V."/>
            <person name="Kultz D."/>
            <person name="Laforsch C."/>
            <person name="Lindquist E."/>
            <person name="Lopez J."/>
            <person name="Manak J.R."/>
            <person name="Muller J."/>
            <person name="Pangilinan J."/>
            <person name="Patwardhan R.P."/>
            <person name="Pitluck S."/>
            <person name="Pritham E.J."/>
            <person name="Rechtsteiner A."/>
            <person name="Rho M."/>
            <person name="Rogozin I.B."/>
            <person name="Sakarya O."/>
            <person name="Salamov A."/>
            <person name="Schaack S."/>
            <person name="Shapiro H."/>
            <person name="Shiga Y."/>
            <person name="Skalitzky C."/>
            <person name="Smith Z."/>
            <person name="Souvorov A."/>
            <person name="Sung W."/>
            <person name="Tang Z."/>
            <person name="Tsuchiya D."/>
            <person name="Tu H."/>
            <person name="Vos H."/>
            <person name="Wang M."/>
            <person name="Wolf Y.I."/>
            <person name="Yamagata H."/>
            <person name="Yamada T."/>
            <person name="Ye Y."/>
            <person name="Shaw J.R."/>
            <person name="Andrews J."/>
            <person name="Crease T.J."/>
            <person name="Tang H."/>
            <person name="Lucas S.M."/>
            <person name="Robertson H.M."/>
            <person name="Bork P."/>
            <person name="Koonin E.V."/>
            <person name="Zdobnov E.M."/>
            <person name="Grigoriev I.V."/>
            <person name="Lynch M."/>
            <person name="Boore J.L."/>
        </authorList>
    </citation>
    <scope>NUCLEOTIDE SEQUENCE [LARGE SCALE GENOMIC DNA]</scope>
</reference>
<accession>E9FZM2</accession>
<organism evidence="1 2">
    <name type="scientific">Daphnia pulex</name>
    <name type="common">Water flea</name>
    <dbReference type="NCBI Taxonomy" id="6669"/>
    <lineage>
        <taxon>Eukaryota</taxon>
        <taxon>Metazoa</taxon>
        <taxon>Ecdysozoa</taxon>
        <taxon>Arthropoda</taxon>
        <taxon>Crustacea</taxon>
        <taxon>Branchiopoda</taxon>
        <taxon>Diplostraca</taxon>
        <taxon>Cladocera</taxon>
        <taxon>Anomopoda</taxon>
        <taxon>Daphniidae</taxon>
        <taxon>Daphnia</taxon>
    </lineage>
</organism>
<keyword evidence="2" id="KW-1185">Reference proteome</keyword>
<dbReference type="KEGG" id="dpx:DAPPUDRAFT_235985"/>
<evidence type="ECO:0000313" key="1">
    <source>
        <dbReference type="EMBL" id="EFX87081.1"/>
    </source>
</evidence>
<dbReference type="EMBL" id="GL732528">
    <property type="protein sequence ID" value="EFX87081.1"/>
    <property type="molecule type" value="Genomic_DNA"/>
</dbReference>
<name>E9FZM2_DAPPU</name>
<protein>
    <submittedName>
        <fullName evidence="1">Uncharacterized protein</fullName>
    </submittedName>
</protein>
<dbReference type="InParanoid" id="E9FZM2"/>